<evidence type="ECO:0000256" key="2">
    <source>
        <dbReference type="ARBA" id="ARBA00009777"/>
    </source>
</evidence>
<feature type="domain" description="Radical SAM core" evidence="9">
    <location>
        <begin position="13"/>
        <end position="284"/>
    </location>
</feature>
<evidence type="ECO:0000313" key="10">
    <source>
        <dbReference type="EMBL" id="OGF24173.1"/>
    </source>
</evidence>
<dbReference type="SFLD" id="SFLDG01067">
    <property type="entry name" value="SPASM/twitch_domain_containing"/>
    <property type="match status" value="1"/>
</dbReference>
<comment type="caution">
    <text evidence="10">The sequence shown here is derived from an EMBL/GenBank/DDBJ whole genome shotgun (WGS) entry which is preliminary data.</text>
</comment>
<dbReference type="GO" id="GO:0051539">
    <property type="term" value="F:4 iron, 4 sulfur cluster binding"/>
    <property type="evidence" value="ECO:0007669"/>
    <property type="project" value="UniProtKB-KW"/>
</dbReference>
<evidence type="ECO:0000259" key="9">
    <source>
        <dbReference type="PROSITE" id="PS51918"/>
    </source>
</evidence>
<dbReference type="Gene3D" id="3.20.20.70">
    <property type="entry name" value="Aldolase class I"/>
    <property type="match status" value="1"/>
</dbReference>
<evidence type="ECO:0000256" key="7">
    <source>
        <dbReference type="ARBA" id="ARBA00023004"/>
    </source>
</evidence>
<dbReference type="GO" id="GO:0046872">
    <property type="term" value="F:metal ion binding"/>
    <property type="evidence" value="ECO:0007669"/>
    <property type="project" value="UniProtKB-KW"/>
</dbReference>
<gene>
    <name evidence="10" type="ORF">A3H66_00740</name>
</gene>
<dbReference type="SFLD" id="SFLDS00029">
    <property type="entry name" value="Radical_SAM"/>
    <property type="match status" value="1"/>
</dbReference>
<reference evidence="10 11" key="1">
    <citation type="journal article" date="2016" name="Nat. Commun.">
        <title>Thousands of microbial genomes shed light on interconnected biogeochemical processes in an aquifer system.</title>
        <authorList>
            <person name="Anantharaman K."/>
            <person name="Brown C.T."/>
            <person name="Hug L.A."/>
            <person name="Sharon I."/>
            <person name="Castelle C.J."/>
            <person name="Probst A.J."/>
            <person name="Thomas B.C."/>
            <person name="Singh A."/>
            <person name="Wilkins M.J."/>
            <person name="Karaoz U."/>
            <person name="Brodie E.L."/>
            <person name="Williams K.H."/>
            <person name="Hubbard S.S."/>
            <person name="Banfield J.F."/>
        </authorList>
    </citation>
    <scope>NUCLEOTIDE SEQUENCE [LARGE SCALE GENOMIC DNA]</scope>
</reference>
<dbReference type="CDD" id="cd01335">
    <property type="entry name" value="Radical_SAM"/>
    <property type="match status" value="1"/>
</dbReference>
<dbReference type="Pfam" id="PF04055">
    <property type="entry name" value="Radical_SAM"/>
    <property type="match status" value="1"/>
</dbReference>
<accession>A0A1F5SCI3</accession>
<dbReference type="InterPro" id="IPR001989">
    <property type="entry name" value="Radical_activat_CS"/>
</dbReference>
<sequence>MLIGALQKFSLLDYPGKISAIVFTQGCNFRCRFCYNPMLVWPACAKASAAVKTMADESAGKPVTSINAVAGKPAEITDAQVGEGKLKYAREESPGRQKIHPQISEDDFFVFLKSRAGKLDAVVITGGEPSLQPDLMEFIRKIKTLGFLIKLDTNGSRPEVLARLIKEKLIDYIAMDLKATPEKYAEITGVEADLNKIKKSVKMIIVSDLPYEFRTTVVPELLALSDFAAMGKMIQGADKWYLQNFKSGVDLVDASLQGRVPYNARQMNQMAAMGRKYVKVCEVR</sequence>
<evidence type="ECO:0000256" key="1">
    <source>
        <dbReference type="ARBA" id="ARBA00001966"/>
    </source>
</evidence>
<dbReference type="NCBIfam" id="TIGR02495">
    <property type="entry name" value="NrdG2"/>
    <property type="match status" value="1"/>
</dbReference>
<evidence type="ECO:0000256" key="6">
    <source>
        <dbReference type="ARBA" id="ARBA00023002"/>
    </source>
</evidence>
<dbReference type="InterPro" id="IPR012840">
    <property type="entry name" value="NrdG2"/>
</dbReference>
<dbReference type="GO" id="GO:0016491">
    <property type="term" value="F:oxidoreductase activity"/>
    <property type="evidence" value="ECO:0007669"/>
    <property type="project" value="UniProtKB-KW"/>
</dbReference>
<evidence type="ECO:0000313" key="11">
    <source>
        <dbReference type="Proteomes" id="UP000178783"/>
    </source>
</evidence>
<protein>
    <submittedName>
        <fullName evidence="10">Anaerobic ribonucleoside-triphosphate reductase activating protein</fullName>
    </submittedName>
</protein>
<dbReference type="InterPro" id="IPR007197">
    <property type="entry name" value="rSAM"/>
</dbReference>
<comment type="similarity">
    <text evidence="2">Belongs to the organic radical-activating enzymes family.</text>
</comment>
<organism evidence="10 11">
    <name type="scientific">Candidatus Falkowbacteria bacterium RIFCSPLOWO2_02_FULL_45_21</name>
    <dbReference type="NCBI Taxonomy" id="1797989"/>
    <lineage>
        <taxon>Bacteria</taxon>
        <taxon>Candidatus Falkowiibacteriota</taxon>
    </lineage>
</organism>
<evidence type="ECO:0000256" key="8">
    <source>
        <dbReference type="ARBA" id="ARBA00023014"/>
    </source>
</evidence>
<dbReference type="InterPro" id="IPR058240">
    <property type="entry name" value="rSAM_sf"/>
</dbReference>
<dbReference type="AlphaFoldDB" id="A0A1F5SCI3"/>
<keyword evidence="6" id="KW-0560">Oxidoreductase</keyword>
<evidence type="ECO:0000256" key="4">
    <source>
        <dbReference type="ARBA" id="ARBA00022691"/>
    </source>
</evidence>
<dbReference type="PANTHER" id="PTHR11228">
    <property type="entry name" value="RADICAL SAM DOMAIN PROTEIN"/>
    <property type="match status" value="1"/>
</dbReference>
<dbReference type="InterPro" id="IPR013785">
    <property type="entry name" value="Aldolase_TIM"/>
</dbReference>
<dbReference type="Proteomes" id="UP000178783">
    <property type="component" value="Unassembled WGS sequence"/>
</dbReference>
<dbReference type="PROSITE" id="PS51918">
    <property type="entry name" value="RADICAL_SAM"/>
    <property type="match status" value="1"/>
</dbReference>
<comment type="cofactor">
    <cofactor evidence="1">
        <name>[4Fe-4S] cluster</name>
        <dbReference type="ChEBI" id="CHEBI:49883"/>
    </cofactor>
</comment>
<dbReference type="SUPFAM" id="SSF102114">
    <property type="entry name" value="Radical SAM enzymes"/>
    <property type="match status" value="2"/>
</dbReference>
<dbReference type="PROSITE" id="PS01087">
    <property type="entry name" value="RADICAL_ACTIVATING"/>
    <property type="match status" value="1"/>
</dbReference>
<keyword evidence="4" id="KW-0949">S-adenosyl-L-methionine</keyword>
<dbReference type="InterPro" id="IPR050377">
    <property type="entry name" value="Radical_SAM_PqqE_MftC-like"/>
</dbReference>
<dbReference type="EMBL" id="MFFW01000034">
    <property type="protein sequence ID" value="OGF24173.1"/>
    <property type="molecule type" value="Genomic_DNA"/>
</dbReference>
<name>A0A1F5SCI3_9BACT</name>
<keyword evidence="8" id="KW-0411">Iron-sulfur</keyword>
<evidence type="ECO:0000256" key="5">
    <source>
        <dbReference type="ARBA" id="ARBA00022723"/>
    </source>
</evidence>
<keyword evidence="5" id="KW-0479">Metal-binding</keyword>
<proteinExistence type="inferred from homology"/>
<evidence type="ECO:0000256" key="3">
    <source>
        <dbReference type="ARBA" id="ARBA00022485"/>
    </source>
</evidence>
<dbReference type="PANTHER" id="PTHR11228:SF27">
    <property type="entry name" value="GLYCYL-RADICAL ENZYME ACTIVATING ENZYME MJ1227-RELATED"/>
    <property type="match status" value="1"/>
</dbReference>
<keyword evidence="7" id="KW-0408">Iron</keyword>
<dbReference type="STRING" id="1797989.A3H66_00740"/>
<keyword evidence="3" id="KW-0004">4Fe-4S</keyword>